<dbReference type="EMBL" id="JAKIKS010000018">
    <property type="protein sequence ID" value="MCL1124170.1"/>
    <property type="molecule type" value="Genomic_DNA"/>
</dbReference>
<protein>
    <submittedName>
        <fullName evidence="1">Tail protein X</fullName>
    </submittedName>
</protein>
<proteinExistence type="predicted"/>
<name>A0ABT0L9L2_9GAMM</name>
<comment type="caution">
    <text evidence="1">The sequence shown here is derived from an EMBL/GenBank/DDBJ whole genome shotgun (WGS) entry which is preliminary data.</text>
</comment>
<evidence type="ECO:0000313" key="1">
    <source>
        <dbReference type="EMBL" id="MCL1124170.1"/>
    </source>
</evidence>
<dbReference type="Pfam" id="PF05489">
    <property type="entry name" value="Phage_tail_X"/>
    <property type="match status" value="1"/>
</dbReference>
<reference evidence="1 2" key="1">
    <citation type="submission" date="2022-01" db="EMBL/GenBank/DDBJ databases">
        <title>Whole genome-based taxonomy of the Shewanellaceae.</title>
        <authorList>
            <person name="Martin-Rodriguez A.J."/>
        </authorList>
    </citation>
    <scope>NUCLEOTIDE SEQUENCE [LARGE SCALE GENOMIC DNA]</scope>
    <source>
        <strain evidence="1 2">DSM 17177</strain>
    </source>
</reference>
<gene>
    <name evidence="1" type="ORF">L2764_06690</name>
</gene>
<sequence length="69" mass="7499">MVTTYRTSDGDMIDAICWTHYGRESAAIEVMKANPGLAEFDAKLPSGLVIVLPDLPAQMSNDIGVSLWD</sequence>
<keyword evidence="2" id="KW-1185">Reference proteome</keyword>
<dbReference type="InterPro" id="IPR008861">
    <property type="entry name" value="GpX-like"/>
</dbReference>
<dbReference type="Proteomes" id="UP001203423">
    <property type="component" value="Unassembled WGS sequence"/>
</dbReference>
<accession>A0ABT0L9L2</accession>
<organism evidence="1 2">
    <name type="scientific">Shewanella surugensis</name>
    <dbReference type="NCBI Taxonomy" id="212020"/>
    <lineage>
        <taxon>Bacteria</taxon>
        <taxon>Pseudomonadati</taxon>
        <taxon>Pseudomonadota</taxon>
        <taxon>Gammaproteobacteria</taxon>
        <taxon>Alteromonadales</taxon>
        <taxon>Shewanellaceae</taxon>
        <taxon>Shewanella</taxon>
    </lineage>
</organism>
<evidence type="ECO:0000313" key="2">
    <source>
        <dbReference type="Proteomes" id="UP001203423"/>
    </source>
</evidence>